<feature type="domain" description="HPt" evidence="1">
    <location>
        <begin position="18"/>
        <end position="97"/>
    </location>
</feature>
<evidence type="ECO:0000259" key="1">
    <source>
        <dbReference type="Pfam" id="PF01627"/>
    </source>
</evidence>
<proteinExistence type="predicted"/>
<dbReference type="InterPro" id="IPR036641">
    <property type="entry name" value="HPT_dom_sf"/>
</dbReference>
<evidence type="ECO:0000313" key="3">
    <source>
        <dbReference type="Proteomes" id="UP000182427"/>
    </source>
</evidence>
<organism evidence="2 3">
    <name type="scientific">Terriglobus roseus</name>
    <dbReference type="NCBI Taxonomy" id="392734"/>
    <lineage>
        <taxon>Bacteria</taxon>
        <taxon>Pseudomonadati</taxon>
        <taxon>Acidobacteriota</taxon>
        <taxon>Terriglobia</taxon>
        <taxon>Terriglobales</taxon>
        <taxon>Acidobacteriaceae</taxon>
        <taxon>Terriglobus</taxon>
    </lineage>
</organism>
<dbReference type="Proteomes" id="UP000182427">
    <property type="component" value="Chromosome I"/>
</dbReference>
<dbReference type="SUPFAM" id="SSF47226">
    <property type="entry name" value="Histidine-containing phosphotransfer domain, HPT domain"/>
    <property type="match status" value="1"/>
</dbReference>
<dbReference type="Pfam" id="PF01627">
    <property type="entry name" value="Hpt"/>
    <property type="match status" value="1"/>
</dbReference>
<dbReference type="Gene3D" id="1.20.120.160">
    <property type="entry name" value="HPT domain"/>
    <property type="match status" value="1"/>
</dbReference>
<dbReference type="InterPro" id="IPR008207">
    <property type="entry name" value="Sig_transdc_His_kin_Hpt_dom"/>
</dbReference>
<dbReference type="GO" id="GO:0000160">
    <property type="term" value="P:phosphorelay signal transduction system"/>
    <property type="evidence" value="ECO:0007669"/>
    <property type="project" value="InterPro"/>
</dbReference>
<keyword evidence="3" id="KW-1185">Reference proteome</keyword>
<accession>A0A1G7M792</accession>
<dbReference type="GO" id="GO:0004672">
    <property type="term" value="F:protein kinase activity"/>
    <property type="evidence" value="ECO:0007669"/>
    <property type="project" value="UniProtKB-ARBA"/>
</dbReference>
<dbReference type="AlphaFoldDB" id="A0A1G7M792"/>
<evidence type="ECO:0000313" key="2">
    <source>
        <dbReference type="EMBL" id="SDF57089.1"/>
    </source>
</evidence>
<name>A0A1G7M792_9BACT</name>
<sequence length="107" mass="11724">MADVPMEAALAAIWKKNLQQTRDRLTLLKRAADHLSTTRTLEEDLRANAVSTAHKMAGSLGMFGLHSATEAARAIEQSLDHEGLPQPERLQEQVDALATILTPHLCD</sequence>
<dbReference type="RefSeq" id="WP_083345606.1">
    <property type="nucleotide sequence ID" value="NZ_LT629690.1"/>
</dbReference>
<reference evidence="2 3" key="1">
    <citation type="submission" date="2016-10" db="EMBL/GenBank/DDBJ databases">
        <authorList>
            <person name="de Groot N.N."/>
        </authorList>
    </citation>
    <scope>NUCLEOTIDE SEQUENCE [LARGE SCALE GENOMIC DNA]</scope>
    <source>
        <strain evidence="2 3">GAS232</strain>
    </source>
</reference>
<protein>
    <submittedName>
        <fullName evidence="2">Hpt domain-containing protein</fullName>
    </submittedName>
</protein>
<dbReference type="OrthoDB" id="120392at2"/>
<dbReference type="EMBL" id="LT629690">
    <property type="protein sequence ID" value="SDF57089.1"/>
    <property type="molecule type" value="Genomic_DNA"/>
</dbReference>
<gene>
    <name evidence="2" type="ORF">SAMN05444167_2709</name>
</gene>